<dbReference type="RefSeq" id="WP_193119832.1">
    <property type="nucleotide sequence ID" value="NZ_JADBGI010000001.1"/>
</dbReference>
<gene>
    <name evidence="2" type="ORF">IDM40_00410</name>
</gene>
<comment type="caution">
    <text evidence="2">The sequence shown here is derived from an EMBL/GenBank/DDBJ whole genome shotgun (WGS) entry which is preliminary data.</text>
</comment>
<dbReference type="Proteomes" id="UP000806528">
    <property type="component" value="Unassembled WGS sequence"/>
</dbReference>
<comment type="similarity">
    <text evidence="1">Belongs to the Bcl-2 family.</text>
</comment>
<keyword evidence="3" id="KW-1185">Reference proteome</keyword>
<dbReference type="InterPro" id="IPR020726">
    <property type="entry name" value="Bcl2_BH2_motif_CS"/>
</dbReference>
<evidence type="ECO:0000313" key="2">
    <source>
        <dbReference type="EMBL" id="MBE2997167.1"/>
    </source>
</evidence>
<accession>A0ABR9P012</accession>
<protein>
    <submittedName>
        <fullName evidence="2">Uncharacterized protein</fullName>
    </submittedName>
</protein>
<name>A0ABR9P012_9ACTN</name>
<dbReference type="EMBL" id="JADBGI010000001">
    <property type="protein sequence ID" value="MBE2997167.1"/>
    <property type="molecule type" value="Genomic_DNA"/>
</dbReference>
<organism evidence="2 3">
    <name type="scientific">Nocardiopsis coralli</name>
    <dbReference type="NCBI Taxonomy" id="2772213"/>
    <lineage>
        <taxon>Bacteria</taxon>
        <taxon>Bacillati</taxon>
        <taxon>Actinomycetota</taxon>
        <taxon>Actinomycetes</taxon>
        <taxon>Streptosporangiales</taxon>
        <taxon>Nocardiopsidaceae</taxon>
        <taxon>Nocardiopsis</taxon>
    </lineage>
</organism>
<reference evidence="2 3" key="1">
    <citation type="submission" date="2020-09" db="EMBL/GenBank/DDBJ databases">
        <title>Diversity and distribution of actinomycetes associated with coral in the coast of Hainan.</title>
        <authorList>
            <person name="Li F."/>
        </authorList>
    </citation>
    <scope>NUCLEOTIDE SEQUENCE [LARGE SCALE GENOMIC DNA]</scope>
    <source>
        <strain evidence="2 3">HNM0947</strain>
    </source>
</reference>
<evidence type="ECO:0000256" key="1">
    <source>
        <dbReference type="ARBA" id="ARBA00009458"/>
    </source>
</evidence>
<proteinExistence type="inferred from homology"/>
<evidence type="ECO:0000313" key="3">
    <source>
        <dbReference type="Proteomes" id="UP000806528"/>
    </source>
</evidence>
<dbReference type="PROSITE" id="PS01258">
    <property type="entry name" value="BH2"/>
    <property type="match status" value="1"/>
</dbReference>
<sequence length="177" mass="19630">MITLPHTGIQVPTGRIRVQSFKAVDVGSGVAWSAVLCNNSNKLGVIANEGRGGPTRLHSDDDKARTAADTFITWCRNQDGAPMKRECVLEALVDEYEISRELASAERRNAYYVRYVNHVDLPGRLTFTLQGSVPPDYEPAFTAAPHLDLPEQTVRAQLWMGDHGGWVEFLRTAHTPE</sequence>